<name>A0A2U3QI63_9BACT</name>
<dbReference type="InterPro" id="IPR023753">
    <property type="entry name" value="FAD/NAD-binding_dom"/>
</dbReference>
<evidence type="ECO:0000259" key="1">
    <source>
        <dbReference type="Pfam" id="PF07992"/>
    </source>
</evidence>
<dbReference type="EC" id="1.8.5.4" evidence="2"/>
<dbReference type="SUPFAM" id="SSF51905">
    <property type="entry name" value="FAD/NAD(P)-binding domain"/>
    <property type="match status" value="1"/>
</dbReference>
<dbReference type="Proteomes" id="UP000245125">
    <property type="component" value="Unassembled WGS sequence"/>
</dbReference>
<feature type="domain" description="FAD/NAD(P)-binding" evidence="1">
    <location>
        <begin position="3"/>
        <end position="306"/>
    </location>
</feature>
<keyword evidence="2" id="KW-0560">Oxidoreductase</keyword>
<dbReference type="Gene3D" id="3.50.50.100">
    <property type="match status" value="1"/>
</dbReference>
<proteinExistence type="predicted"/>
<evidence type="ECO:0000313" key="2">
    <source>
        <dbReference type="EMBL" id="SPQ01096.1"/>
    </source>
</evidence>
<sequence length="395" mass="43727">MKRIVVLGGSFGGLTAAFEVKRLLGKEAEVTVISNDDRFVFLPSLPWLIMGWRRPEDITLRVSDILRPKDIQFLHEAALQVDAETSKVRTKTKEIAYDYLVISTGPFLSFDEVPGLGPDNGYTDCTFDLDHAIKTGQTWRKIIETPGPIVIGSAQMVSCFGPSYELAFEMDAELRRMKMRHKVPILYLTSEPYLGHMGVGGLGNSKRFFEDEFAERDIKSIVSQAIEEVTPGEIRLKDGTKIPFRLAMIAPPFKGVPSVAPLGNPRGFIPVDKRYRHTKNKNIFAIGVAMAIAPPEQTPVPTGVPKTGYMTVKMAKTAAAAISADVRGTTPPAESEIDVMCLMDMGNTAAFMKAAPVLPPRQESVTKKGIWAKWLKVGFEKYFLWKMKNGMSNLP</sequence>
<dbReference type="EMBL" id="OUUY01000089">
    <property type="protein sequence ID" value="SPQ01096.1"/>
    <property type="molecule type" value="Genomic_DNA"/>
</dbReference>
<keyword evidence="3" id="KW-1185">Reference proteome</keyword>
<dbReference type="PANTHER" id="PTHR43755">
    <property type="match status" value="1"/>
</dbReference>
<reference evidence="3" key="1">
    <citation type="submission" date="2018-03" db="EMBL/GenBank/DDBJ databases">
        <authorList>
            <person name="Zecchin S."/>
        </authorList>
    </citation>
    <scope>NUCLEOTIDE SEQUENCE [LARGE SCALE GENOMIC DNA]</scope>
</reference>
<evidence type="ECO:0000313" key="3">
    <source>
        <dbReference type="Proteomes" id="UP000245125"/>
    </source>
</evidence>
<organism evidence="2 3">
    <name type="scientific">Candidatus Sulfobium mesophilum</name>
    <dbReference type="NCBI Taxonomy" id="2016548"/>
    <lineage>
        <taxon>Bacteria</taxon>
        <taxon>Pseudomonadati</taxon>
        <taxon>Nitrospirota</taxon>
        <taxon>Nitrospiria</taxon>
        <taxon>Nitrospirales</taxon>
        <taxon>Nitrospiraceae</taxon>
        <taxon>Candidatus Sulfobium</taxon>
    </lineage>
</organism>
<accession>A0A2U3QI63</accession>
<dbReference type="InterPro" id="IPR036188">
    <property type="entry name" value="FAD/NAD-bd_sf"/>
</dbReference>
<protein>
    <submittedName>
        <fullName evidence="2">Sulfide-quinone reductase</fullName>
        <ecNumber evidence="2">1.8.5.4</ecNumber>
    </submittedName>
</protein>
<gene>
    <name evidence="2" type="ORF">NBG4_420020</name>
</gene>
<dbReference type="InterPro" id="IPR052541">
    <property type="entry name" value="SQRD"/>
</dbReference>
<dbReference type="AlphaFoldDB" id="A0A2U3QI63"/>
<dbReference type="PANTHER" id="PTHR43755:SF1">
    <property type="entry name" value="FAD-DEPENDENT PYRIDINE NUCLEOTIDE-DISULPHIDE OXIDOREDUCTASE"/>
    <property type="match status" value="1"/>
</dbReference>
<dbReference type="OrthoDB" id="9802771at2"/>
<dbReference type="Pfam" id="PF07992">
    <property type="entry name" value="Pyr_redox_2"/>
    <property type="match status" value="1"/>
</dbReference>
<dbReference type="GO" id="GO:0070224">
    <property type="term" value="F:sulfide:quinone oxidoreductase activity"/>
    <property type="evidence" value="ECO:0007669"/>
    <property type="project" value="UniProtKB-EC"/>
</dbReference>